<dbReference type="EMBL" id="AQGS01000089">
    <property type="protein sequence ID" value="EPS43122.1"/>
    <property type="molecule type" value="Genomic_DNA"/>
</dbReference>
<feature type="signal peptide" evidence="1">
    <location>
        <begin position="1"/>
        <end position="18"/>
    </location>
</feature>
<keyword evidence="3" id="KW-1185">Reference proteome</keyword>
<dbReference type="Proteomes" id="UP000015100">
    <property type="component" value="Unassembled WGS sequence"/>
</dbReference>
<protein>
    <submittedName>
        <fullName evidence="2">Uncharacterized protein</fullName>
    </submittedName>
</protein>
<dbReference type="HOGENOM" id="CLU_924305_0_0_1"/>
<evidence type="ECO:0000313" key="2">
    <source>
        <dbReference type="EMBL" id="EPS43122.1"/>
    </source>
</evidence>
<reference evidence="2 3" key="1">
    <citation type="journal article" date="2013" name="PLoS Genet.">
        <title>Genomic mechanisms accounting for the adaptation to parasitism in nematode-trapping fungi.</title>
        <authorList>
            <person name="Meerupati T."/>
            <person name="Andersson K.M."/>
            <person name="Friman E."/>
            <person name="Kumar D."/>
            <person name="Tunlid A."/>
            <person name="Ahren D."/>
        </authorList>
    </citation>
    <scope>NUCLEOTIDE SEQUENCE [LARGE SCALE GENOMIC DNA]</scope>
    <source>
        <strain evidence="2 3">CBS 200.50</strain>
    </source>
</reference>
<dbReference type="AlphaFoldDB" id="S8C5Z1"/>
<dbReference type="OrthoDB" id="5282387at2759"/>
<comment type="caution">
    <text evidence="2">The sequence shown here is derived from an EMBL/GenBank/DDBJ whole genome shotgun (WGS) entry which is preliminary data.</text>
</comment>
<name>S8C5Z1_DACHA</name>
<feature type="chain" id="PRO_5004549382" evidence="1">
    <location>
        <begin position="19"/>
        <end position="275"/>
    </location>
</feature>
<proteinExistence type="predicted"/>
<reference evidence="3" key="2">
    <citation type="submission" date="2013-04" db="EMBL/GenBank/DDBJ databases">
        <title>Genomic mechanisms accounting for the adaptation to parasitism in nematode-trapping fungi.</title>
        <authorList>
            <person name="Ahren D.G."/>
        </authorList>
    </citation>
    <scope>NUCLEOTIDE SEQUENCE [LARGE SCALE GENOMIC DNA]</scope>
    <source>
        <strain evidence="3">CBS 200.50</strain>
    </source>
</reference>
<keyword evidence="1" id="KW-0732">Signal</keyword>
<organism evidence="2 3">
    <name type="scientific">Dactylellina haptotyla (strain CBS 200.50)</name>
    <name type="common">Nematode-trapping fungus</name>
    <name type="synonym">Monacrosporium haptotylum</name>
    <dbReference type="NCBI Taxonomy" id="1284197"/>
    <lineage>
        <taxon>Eukaryota</taxon>
        <taxon>Fungi</taxon>
        <taxon>Dikarya</taxon>
        <taxon>Ascomycota</taxon>
        <taxon>Pezizomycotina</taxon>
        <taxon>Orbiliomycetes</taxon>
        <taxon>Orbiliales</taxon>
        <taxon>Orbiliaceae</taxon>
        <taxon>Dactylellina</taxon>
    </lineage>
</organism>
<dbReference type="OMA" id="MERWFEC"/>
<evidence type="ECO:0000256" key="1">
    <source>
        <dbReference type="SAM" id="SignalP"/>
    </source>
</evidence>
<accession>S8C5Z1</accession>
<evidence type="ECO:0000313" key="3">
    <source>
        <dbReference type="Proteomes" id="UP000015100"/>
    </source>
</evidence>
<sequence length="275" mass="31148">MQVLLLVVQVNHLQFATATTVEIPVKPDLLDYFRLNELAFTNLGYQIDKLREVRMHRCPTGDEHDVSTLVGEADLSNSLTHLIGKVTLAVDQLGQSITEMQKVPMANRLKTIMLQLKFGFKDILAAETARDTLIQYRDRVAGEPEIFGEFSNWVMIFPGTKYPPGSPKKNLLELSWRIEGAGKHDFDSDTGKLTVDTAARATITERFASMLNQAVSGIEATQEAKEWADANLKYSIAKTLGEMERWFECWKVPLKVIVYTLENKLGPFPQWERED</sequence>
<gene>
    <name evidence="2" type="ORF">H072_2956</name>
</gene>